<proteinExistence type="inferred from homology"/>
<comment type="subcellular location">
    <subcellularLocation>
        <location evidence="2 16">Membrane</location>
        <topology evidence="2 16">Multi-pass membrane protein</topology>
    </subcellularLocation>
</comment>
<evidence type="ECO:0000256" key="7">
    <source>
        <dbReference type="ARBA" id="ARBA00022679"/>
    </source>
</evidence>
<comment type="catalytic activity">
    <reaction evidence="1">
        <text>S-ubiquitinyl-[E2 ubiquitin-conjugating enzyme]-L-cysteine + [acceptor protein]-L-lysine = [E2 ubiquitin-conjugating enzyme]-L-cysteine + N(6)-ubiquitinyl-[acceptor protein]-L-lysine.</text>
        <dbReference type="EC" id="2.3.2.27"/>
    </reaction>
</comment>
<dbReference type="InterPro" id="IPR018456">
    <property type="entry name" value="PTR2_symporter_CS"/>
</dbReference>
<feature type="domain" description="RING-type" evidence="18">
    <location>
        <begin position="32"/>
        <end position="69"/>
    </location>
</feature>
<keyword evidence="14 17" id="KW-0472">Membrane</keyword>
<dbReference type="PANTHER" id="PTHR11654">
    <property type="entry name" value="OLIGOPEPTIDE TRANSPORTER-RELATED"/>
    <property type="match status" value="1"/>
</dbReference>
<feature type="transmembrane region" description="Helical" evidence="17">
    <location>
        <begin position="678"/>
        <end position="699"/>
    </location>
</feature>
<evidence type="ECO:0000259" key="18">
    <source>
        <dbReference type="PROSITE" id="PS50089"/>
    </source>
</evidence>
<evidence type="ECO:0000256" key="8">
    <source>
        <dbReference type="ARBA" id="ARBA00022692"/>
    </source>
</evidence>
<evidence type="ECO:0000256" key="9">
    <source>
        <dbReference type="ARBA" id="ARBA00022723"/>
    </source>
</evidence>
<dbReference type="GO" id="GO:0016020">
    <property type="term" value="C:membrane"/>
    <property type="evidence" value="ECO:0007669"/>
    <property type="project" value="UniProtKB-SubCell"/>
</dbReference>
<evidence type="ECO:0000256" key="15">
    <source>
        <dbReference type="PROSITE-ProRule" id="PRU00455"/>
    </source>
</evidence>
<keyword evidence="16" id="KW-0813">Transport</keyword>
<evidence type="ECO:0000256" key="3">
    <source>
        <dbReference type="ARBA" id="ARBA00004906"/>
    </source>
</evidence>
<feature type="transmembrane region" description="Helical" evidence="17">
    <location>
        <begin position="811"/>
        <end position="830"/>
    </location>
</feature>
<evidence type="ECO:0000259" key="19">
    <source>
        <dbReference type="PROSITE" id="PS51081"/>
    </source>
</evidence>
<feature type="domain" description="SIAH-type" evidence="19">
    <location>
        <begin position="86"/>
        <end position="144"/>
    </location>
</feature>
<evidence type="ECO:0000256" key="10">
    <source>
        <dbReference type="ARBA" id="ARBA00022771"/>
    </source>
</evidence>
<dbReference type="InterPro" id="IPR013083">
    <property type="entry name" value="Znf_RING/FYVE/PHD"/>
</dbReference>
<feature type="transmembrane region" description="Helical" evidence="17">
    <location>
        <begin position="888"/>
        <end position="910"/>
    </location>
</feature>
<reference evidence="20" key="1">
    <citation type="submission" date="2023-07" db="EMBL/GenBank/DDBJ databases">
        <title>A chromosome-level genome assembly of Lolium multiflorum.</title>
        <authorList>
            <person name="Chen Y."/>
            <person name="Copetti D."/>
            <person name="Kolliker R."/>
            <person name="Studer B."/>
        </authorList>
    </citation>
    <scope>NUCLEOTIDE SEQUENCE</scope>
    <source>
        <strain evidence="20">02402/16</strain>
        <tissue evidence="20">Leaf</tissue>
    </source>
</reference>
<keyword evidence="11" id="KW-0833">Ubl conjugation pathway</keyword>
<keyword evidence="10 15" id="KW-0863">Zinc-finger</keyword>
<evidence type="ECO:0000256" key="1">
    <source>
        <dbReference type="ARBA" id="ARBA00000900"/>
    </source>
</evidence>
<feature type="transmembrane region" description="Helical" evidence="17">
    <location>
        <begin position="842"/>
        <end position="868"/>
    </location>
</feature>
<evidence type="ECO:0000256" key="14">
    <source>
        <dbReference type="ARBA" id="ARBA00023136"/>
    </source>
</evidence>
<gene>
    <name evidence="20" type="ORF">QYE76_069480</name>
</gene>
<dbReference type="GO" id="GO:0022857">
    <property type="term" value="F:transmembrane transporter activity"/>
    <property type="evidence" value="ECO:0007669"/>
    <property type="project" value="InterPro"/>
</dbReference>
<evidence type="ECO:0000313" key="21">
    <source>
        <dbReference type="Proteomes" id="UP001231189"/>
    </source>
</evidence>
<dbReference type="PROSITE" id="PS51081">
    <property type="entry name" value="ZF_SIAH"/>
    <property type="match status" value="1"/>
</dbReference>
<evidence type="ECO:0000256" key="4">
    <source>
        <dbReference type="ARBA" id="ARBA00005982"/>
    </source>
</evidence>
<comment type="caution">
    <text evidence="20">The sequence shown here is derived from an EMBL/GenBank/DDBJ whole genome shotgun (WGS) entry which is preliminary data.</text>
</comment>
<dbReference type="InterPro" id="IPR049548">
    <property type="entry name" value="Sina-like_RING"/>
</dbReference>
<protein>
    <recommendedName>
        <fullName evidence="6">RING-type E3 ubiquitin transferase</fullName>
        <ecNumber evidence="6">2.3.2.27</ecNumber>
    </recommendedName>
</protein>
<dbReference type="EMBL" id="JAUUTY010000004">
    <property type="protein sequence ID" value="KAK1651675.1"/>
    <property type="molecule type" value="Genomic_DNA"/>
</dbReference>
<feature type="transmembrane region" description="Helical" evidence="17">
    <location>
        <begin position="445"/>
        <end position="466"/>
    </location>
</feature>
<evidence type="ECO:0000256" key="16">
    <source>
        <dbReference type="RuleBase" id="RU003755"/>
    </source>
</evidence>
<dbReference type="GO" id="GO:0008270">
    <property type="term" value="F:zinc ion binding"/>
    <property type="evidence" value="ECO:0007669"/>
    <property type="project" value="UniProtKB-KW"/>
</dbReference>
<dbReference type="SUPFAM" id="SSF103473">
    <property type="entry name" value="MFS general substrate transporter"/>
    <property type="match status" value="1"/>
</dbReference>
<comment type="similarity">
    <text evidence="5">Belongs to the SINA (Seven in absentia) family.</text>
</comment>
<dbReference type="InterPro" id="IPR013010">
    <property type="entry name" value="Znf_SIAH"/>
</dbReference>
<evidence type="ECO:0000256" key="17">
    <source>
        <dbReference type="SAM" id="Phobius"/>
    </source>
</evidence>
<dbReference type="PROSITE" id="PS01023">
    <property type="entry name" value="PTR2_2"/>
    <property type="match status" value="1"/>
</dbReference>
<dbReference type="SUPFAM" id="SSF57850">
    <property type="entry name" value="RING/U-box"/>
    <property type="match status" value="1"/>
</dbReference>
<keyword evidence="21" id="KW-1185">Reference proteome</keyword>
<dbReference type="CDD" id="cd16571">
    <property type="entry name" value="RING-HC_SIAHs"/>
    <property type="match status" value="1"/>
</dbReference>
<evidence type="ECO:0000256" key="2">
    <source>
        <dbReference type="ARBA" id="ARBA00004141"/>
    </source>
</evidence>
<feature type="transmembrane region" description="Helical" evidence="17">
    <location>
        <begin position="535"/>
        <end position="554"/>
    </location>
</feature>
<feature type="transmembrane region" description="Helical" evidence="17">
    <location>
        <begin position="560"/>
        <end position="579"/>
    </location>
</feature>
<dbReference type="InterPro" id="IPR000109">
    <property type="entry name" value="POT_fam"/>
</dbReference>
<dbReference type="PROSITE" id="PS01022">
    <property type="entry name" value="PTR2_1"/>
    <property type="match status" value="1"/>
</dbReference>
<evidence type="ECO:0000313" key="20">
    <source>
        <dbReference type="EMBL" id="KAK1651675.1"/>
    </source>
</evidence>
<name>A0AAD8SIP3_LOLMU</name>
<dbReference type="AlphaFoldDB" id="A0AAD8SIP3"/>
<dbReference type="Gene3D" id="1.20.1250.20">
    <property type="entry name" value="MFS general substrate transporter like domains"/>
    <property type="match status" value="1"/>
</dbReference>
<evidence type="ECO:0000256" key="6">
    <source>
        <dbReference type="ARBA" id="ARBA00012483"/>
    </source>
</evidence>
<dbReference type="SUPFAM" id="SSF49599">
    <property type="entry name" value="TRAF domain-like"/>
    <property type="match status" value="1"/>
</dbReference>
<evidence type="ECO:0000256" key="13">
    <source>
        <dbReference type="ARBA" id="ARBA00022989"/>
    </source>
</evidence>
<dbReference type="Gene3D" id="3.30.40.10">
    <property type="entry name" value="Zinc/RING finger domain, C3HC4 (zinc finger)"/>
    <property type="match status" value="2"/>
</dbReference>
<keyword evidence="7" id="KW-0808">Transferase</keyword>
<dbReference type="InterPro" id="IPR001841">
    <property type="entry name" value="Znf_RING"/>
</dbReference>
<dbReference type="Proteomes" id="UP001231189">
    <property type="component" value="Unassembled WGS sequence"/>
</dbReference>
<evidence type="ECO:0000256" key="11">
    <source>
        <dbReference type="ARBA" id="ARBA00022786"/>
    </source>
</evidence>
<keyword evidence="9" id="KW-0479">Metal-binding</keyword>
<accession>A0AAD8SIP3</accession>
<feature type="transmembrane region" description="Helical" evidence="17">
    <location>
        <begin position="760"/>
        <end position="780"/>
    </location>
</feature>
<dbReference type="GO" id="GO:0061630">
    <property type="term" value="F:ubiquitin protein ligase activity"/>
    <property type="evidence" value="ECO:0007669"/>
    <property type="project" value="UniProtKB-EC"/>
</dbReference>
<sequence length="915" mass="101188">MDRSNSSKRTVEAPREGDPWVDVRILKETLDCPVCFDHFGAEIYQCSVGHFICSSCRDKILDKKCPTCSIKTSFKRCFGMEHVVQSVAFPCSNAKYGCREGHAYCQKERHEQVCPYAPCFCPAPDCSFVGPVPELLDHLTIYHMSPCTDLPDSGEASVRLQPGIHVLSPSSRSTDYFFLLNMYLEPFGHAISVVCVQPKVTKPKFTCSMNYNCCVTGYCESSSCQIKSSTLSDGLPKDYDLILPEGKVSSDRNVVMLRITIHEASSVSRSCAQGKGLTSAPITLFPSCSDDDADILCRSCAQRKGPTSAQKLRFPNYSSDDDDYMPLNFELRCAYMRSQCCISRQFQDDDKDASLYTGDGSIDIKGRPATRHSTGNWRACFFILGTECCERLAYYGIAKNLVTYLKSKLHQGNLEAARNVTTWQGTCYLTPLIGAILADSYWGKYWTIAVFSSIYFIGLVVLTLSASLPALQPPSCLGSVCPEASLLQNGTFFLGLYMISLGTGGIKPCVSSFGADQFDNSDPTERVKQGSFFNWFYLSINIGSFISGTVIVWIQDNSGWGIGFAIPTVFMALAIASFFSASNMYRFQKPGGSPLTRVCQVVVAAFRKLHAEAPHDASLLYEVNGQLSAIEGSRKLEHTSELEFLDKAAIISSADAKSDLCTNPWRLCTVTQVEELKILVRMFPVFATTIIFNAVYAQNSSMFIEQGMVLDKQVGSFKVPPASLSTFDVISVIIWVPLYDRVVIPIARKFTGREKGFSELQRIGIGLVLSIVAMVSAALVEMKRLEIAMSEGLTHEKVAVPMSILWQIPQYFFVGAAEVFTNIGQLEFFYDQAPDAMRSLCAAFALVTVSAGSYLSSIILTLVAYITTQGGDPGWIPDNLNEGHLDRFFWLIAGISFVNLLLYIVCAMRYRYKNV</sequence>
<comment type="pathway">
    <text evidence="3">Protein modification; protein ubiquitination.</text>
</comment>
<feature type="transmembrane region" description="Helical" evidence="17">
    <location>
        <begin position="486"/>
        <end position="506"/>
    </location>
</feature>
<keyword evidence="13 17" id="KW-1133">Transmembrane helix</keyword>
<comment type="similarity">
    <text evidence="4 16">Belongs to the major facilitator superfamily. Proton-dependent oligopeptide transporter (POT/PTR) (TC 2.A.17) family.</text>
</comment>
<dbReference type="EC" id="2.3.2.27" evidence="6"/>
<evidence type="ECO:0000256" key="12">
    <source>
        <dbReference type="ARBA" id="ARBA00022833"/>
    </source>
</evidence>
<evidence type="ECO:0000256" key="5">
    <source>
        <dbReference type="ARBA" id="ARBA00009119"/>
    </source>
</evidence>
<keyword evidence="12" id="KW-0862">Zinc</keyword>
<dbReference type="GO" id="GO:0006857">
    <property type="term" value="P:oligopeptide transport"/>
    <property type="evidence" value="ECO:0007669"/>
    <property type="project" value="InterPro"/>
</dbReference>
<dbReference type="InterPro" id="IPR036259">
    <property type="entry name" value="MFS_trans_sf"/>
</dbReference>
<dbReference type="Pfam" id="PF21362">
    <property type="entry name" value="Sina_RING"/>
    <property type="match status" value="1"/>
</dbReference>
<dbReference type="Pfam" id="PF00854">
    <property type="entry name" value="PTR2"/>
    <property type="match status" value="1"/>
</dbReference>
<keyword evidence="8 16" id="KW-0812">Transmembrane</keyword>
<dbReference type="PROSITE" id="PS50089">
    <property type="entry name" value="ZF_RING_2"/>
    <property type="match status" value="1"/>
</dbReference>
<dbReference type="Pfam" id="PF21361">
    <property type="entry name" value="Sina_ZnF"/>
    <property type="match status" value="1"/>
</dbReference>
<organism evidence="20 21">
    <name type="scientific">Lolium multiflorum</name>
    <name type="common">Italian ryegrass</name>
    <name type="synonym">Lolium perenne subsp. multiflorum</name>
    <dbReference type="NCBI Taxonomy" id="4521"/>
    <lineage>
        <taxon>Eukaryota</taxon>
        <taxon>Viridiplantae</taxon>
        <taxon>Streptophyta</taxon>
        <taxon>Embryophyta</taxon>
        <taxon>Tracheophyta</taxon>
        <taxon>Spermatophyta</taxon>
        <taxon>Magnoliopsida</taxon>
        <taxon>Liliopsida</taxon>
        <taxon>Poales</taxon>
        <taxon>Poaceae</taxon>
        <taxon>BOP clade</taxon>
        <taxon>Pooideae</taxon>
        <taxon>Poodae</taxon>
        <taxon>Poeae</taxon>
        <taxon>Poeae Chloroplast Group 2 (Poeae type)</taxon>
        <taxon>Loliodinae</taxon>
        <taxon>Loliinae</taxon>
        <taxon>Lolium</taxon>
    </lineage>
</organism>
<feature type="transmembrane region" description="Helical" evidence="17">
    <location>
        <begin position="719"/>
        <end position="739"/>
    </location>
</feature>